<dbReference type="Proteomes" id="UP001152755">
    <property type="component" value="Unassembled WGS sequence"/>
</dbReference>
<accession>A0A9X4RCY7</accession>
<organism evidence="2 3">
    <name type="scientific">Speluncibacter jeojiensis</name>
    <dbReference type="NCBI Taxonomy" id="2710754"/>
    <lineage>
        <taxon>Bacteria</taxon>
        <taxon>Bacillati</taxon>
        <taxon>Actinomycetota</taxon>
        <taxon>Actinomycetes</taxon>
        <taxon>Mycobacteriales</taxon>
        <taxon>Speluncibacteraceae</taxon>
        <taxon>Speluncibacter</taxon>
    </lineage>
</organism>
<feature type="region of interest" description="Disordered" evidence="1">
    <location>
        <begin position="20"/>
        <end position="50"/>
    </location>
</feature>
<gene>
    <name evidence="2" type="ORF">NVS88_03150</name>
</gene>
<dbReference type="EMBL" id="JANRHA010000001">
    <property type="protein sequence ID" value="MDG3013552.1"/>
    <property type="molecule type" value="Genomic_DNA"/>
</dbReference>
<evidence type="ECO:0000313" key="2">
    <source>
        <dbReference type="EMBL" id="MDG3013552.1"/>
    </source>
</evidence>
<protein>
    <submittedName>
        <fullName evidence="2">Uncharacterized protein</fullName>
    </submittedName>
</protein>
<reference evidence="2" key="1">
    <citation type="submission" date="2022-08" db="EMBL/GenBank/DDBJ databases">
        <title>Genome analysis of Corynebacteriales strain.</title>
        <authorList>
            <person name="Lee S.D."/>
        </authorList>
    </citation>
    <scope>NUCLEOTIDE SEQUENCE</scope>
    <source>
        <strain evidence="2">D3-21</strain>
    </source>
</reference>
<dbReference type="AlphaFoldDB" id="A0A9X4RCY7"/>
<name>A0A9X4RCY7_9ACTN</name>
<evidence type="ECO:0000256" key="1">
    <source>
        <dbReference type="SAM" id="MobiDB-lite"/>
    </source>
</evidence>
<keyword evidence="3" id="KW-1185">Reference proteome</keyword>
<comment type="caution">
    <text evidence="2">The sequence shown here is derived from an EMBL/GenBank/DDBJ whole genome shotgun (WGS) entry which is preliminary data.</text>
</comment>
<dbReference type="RefSeq" id="WP_277835103.1">
    <property type="nucleotide sequence ID" value="NZ_JAAIVF010000007.1"/>
</dbReference>
<sequence>MATFYCDDYERITGKLRADEDAETMSVSTKVVSSEGKHSAPEPTEGVETK</sequence>
<proteinExistence type="predicted"/>
<evidence type="ECO:0000313" key="3">
    <source>
        <dbReference type="Proteomes" id="UP001152755"/>
    </source>
</evidence>